<keyword evidence="5 8" id="KW-0812">Transmembrane</keyword>
<comment type="caution">
    <text evidence="10">The sequence shown here is derived from an EMBL/GenBank/DDBJ whole genome shotgun (WGS) entry which is preliminary data.</text>
</comment>
<gene>
    <name evidence="10" type="ORF">DH2020_038480</name>
</gene>
<feature type="transmembrane region" description="Helical" evidence="8">
    <location>
        <begin position="22"/>
        <end position="40"/>
    </location>
</feature>
<evidence type="ECO:0000256" key="3">
    <source>
        <dbReference type="ARBA" id="ARBA00011489"/>
    </source>
</evidence>
<evidence type="ECO:0000256" key="4">
    <source>
        <dbReference type="ARBA" id="ARBA00022475"/>
    </source>
</evidence>
<dbReference type="EMBL" id="JABTTQ020001858">
    <property type="protein sequence ID" value="KAK6127771.1"/>
    <property type="molecule type" value="Genomic_DNA"/>
</dbReference>
<proteinExistence type="inferred from homology"/>
<keyword evidence="7 8" id="KW-0472">Membrane</keyword>
<name>A0ABR0UZM5_REHGL</name>
<feature type="transmembrane region" description="Helical" evidence="8">
    <location>
        <begin position="65"/>
        <end position="87"/>
    </location>
</feature>
<keyword evidence="11" id="KW-1185">Reference proteome</keyword>
<keyword evidence="6 8" id="KW-1133">Transmembrane helix</keyword>
<dbReference type="NCBIfam" id="TIGR01569">
    <property type="entry name" value="A_tha_TIGR01569"/>
    <property type="match status" value="1"/>
</dbReference>
<organism evidence="10 11">
    <name type="scientific">Rehmannia glutinosa</name>
    <name type="common">Chinese foxglove</name>
    <dbReference type="NCBI Taxonomy" id="99300"/>
    <lineage>
        <taxon>Eukaryota</taxon>
        <taxon>Viridiplantae</taxon>
        <taxon>Streptophyta</taxon>
        <taxon>Embryophyta</taxon>
        <taxon>Tracheophyta</taxon>
        <taxon>Spermatophyta</taxon>
        <taxon>Magnoliopsida</taxon>
        <taxon>eudicotyledons</taxon>
        <taxon>Gunneridae</taxon>
        <taxon>Pentapetalae</taxon>
        <taxon>asterids</taxon>
        <taxon>lamiids</taxon>
        <taxon>Lamiales</taxon>
        <taxon>Orobanchaceae</taxon>
        <taxon>Rehmannieae</taxon>
        <taxon>Rehmannia</taxon>
    </lineage>
</organism>
<protein>
    <recommendedName>
        <fullName evidence="8">CASP-like protein</fullName>
    </recommendedName>
</protein>
<dbReference type="PANTHER" id="PTHR36488">
    <property type="entry name" value="CASP-LIKE PROTEIN 1U1"/>
    <property type="match status" value="1"/>
</dbReference>
<sequence length="178" mass="19864">MANTNDKSPSFKMQKTYFVTQITLRILAIAVTMAAAWLMISNRETTVVYGIQADARYSYSPAFKFFAFANIIALAFSVLSVILIFVLGKMAVDPICFYYFFLHDLTIALLLLAGCAAGTSVAYVGKYGNNHIGWMAICDHFAKFCNRTQAAFILSYLGFAFYLILTLISAKKLQHLQD</sequence>
<accession>A0ABR0UZM5</accession>
<evidence type="ECO:0000256" key="2">
    <source>
        <dbReference type="ARBA" id="ARBA00007651"/>
    </source>
</evidence>
<evidence type="ECO:0000256" key="6">
    <source>
        <dbReference type="ARBA" id="ARBA00022989"/>
    </source>
</evidence>
<dbReference type="PANTHER" id="PTHR36488:SF8">
    <property type="entry name" value="CASP-LIKE PROTEIN 1U1"/>
    <property type="match status" value="1"/>
</dbReference>
<feature type="transmembrane region" description="Helical" evidence="8">
    <location>
        <begin position="99"/>
        <end position="125"/>
    </location>
</feature>
<comment type="similarity">
    <text evidence="2 8">Belongs to the Casparian strip membrane proteins (CASP) family.</text>
</comment>
<dbReference type="InterPro" id="IPR006702">
    <property type="entry name" value="CASP_dom"/>
</dbReference>
<dbReference type="InterPro" id="IPR006459">
    <property type="entry name" value="CASP/CASPL"/>
</dbReference>
<evidence type="ECO:0000256" key="5">
    <source>
        <dbReference type="ARBA" id="ARBA00022692"/>
    </source>
</evidence>
<evidence type="ECO:0000259" key="9">
    <source>
        <dbReference type="Pfam" id="PF04535"/>
    </source>
</evidence>
<keyword evidence="4 8" id="KW-1003">Cell membrane</keyword>
<reference evidence="10 11" key="1">
    <citation type="journal article" date="2021" name="Comput. Struct. Biotechnol. J.">
        <title>De novo genome assembly of the potent medicinal plant Rehmannia glutinosa using nanopore technology.</title>
        <authorList>
            <person name="Ma L."/>
            <person name="Dong C."/>
            <person name="Song C."/>
            <person name="Wang X."/>
            <person name="Zheng X."/>
            <person name="Niu Y."/>
            <person name="Chen S."/>
            <person name="Feng W."/>
        </authorList>
    </citation>
    <scope>NUCLEOTIDE SEQUENCE [LARGE SCALE GENOMIC DNA]</scope>
    <source>
        <strain evidence="10">DH-2019</strain>
    </source>
</reference>
<comment type="subunit">
    <text evidence="3 8">Homodimer and heterodimers.</text>
</comment>
<comment type="subcellular location">
    <subcellularLocation>
        <location evidence="1 8">Cell membrane</location>
        <topology evidence="1 8">Multi-pass membrane protein</topology>
    </subcellularLocation>
</comment>
<dbReference type="Pfam" id="PF04535">
    <property type="entry name" value="CASP_dom"/>
    <property type="match status" value="1"/>
</dbReference>
<dbReference type="Proteomes" id="UP001318860">
    <property type="component" value="Unassembled WGS sequence"/>
</dbReference>
<feature type="domain" description="Casparian strip membrane protein" evidence="9">
    <location>
        <begin position="19"/>
        <end position="161"/>
    </location>
</feature>
<evidence type="ECO:0000256" key="1">
    <source>
        <dbReference type="ARBA" id="ARBA00004651"/>
    </source>
</evidence>
<evidence type="ECO:0000313" key="11">
    <source>
        <dbReference type="Proteomes" id="UP001318860"/>
    </source>
</evidence>
<dbReference type="InterPro" id="IPR044173">
    <property type="entry name" value="CASPL"/>
</dbReference>
<evidence type="ECO:0000256" key="8">
    <source>
        <dbReference type="RuleBase" id="RU361233"/>
    </source>
</evidence>
<evidence type="ECO:0000313" key="10">
    <source>
        <dbReference type="EMBL" id="KAK6127771.1"/>
    </source>
</evidence>
<evidence type="ECO:0000256" key="7">
    <source>
        <dbReference type="ARBA" id="ARBA00023136"/>
    </source>
</evidence>
<feature type="transmembrane region" description="Helical" evidence="8">
    <location>
        <begin position="150"/>
        <end position="170"/>
    </location>
</feature>